<evidence type="ECO:0000313" key="2">
    <source>
        <dbReference type="EMBL" id="EDO42286.1"/>
    </source>
</evidence>
<dbReference type="EMBL" id="DS469566">
    <property type="protein sequence ID" value="EDO42286.1"/>
    <property type="molecule type" value="Genomic_DNA"/>
</dbReference>
<organism evidence="2 3">
    <name type="scientific">Nematostella vectensis</name>
    <name type="common">Starlet sea anemone</name>
    <dbReference type="NCBI Taxonomy" id="45351"/>
    <lineage>
        <taxon>Eukaryota</taxon>
        <taxon>Metazoa</taxon>
        <taxon>Cnidaria</taxon>
        <taxon>Anthozoa</taxon>
        <taxon>Hexacorallia</taxon>
        <taxon>Actiniaria</taxon>
        <taxon>Edwardsiidae</taxon>
        <taxon>Nematostella</taxon>
    </lineage>
</organism>
<accession>A7S1Z4</accession>
<sequence>MTEMGEDVINNTTSSGLVKCLAKNKKGYVLSPEVYEVLNKLLKSDEDNASGDIQLLCKLFSGEPASYRFSTENKRTIEANTPFCILGSTQITNAARLIARMNFGHGLIDRFLVSAPMALRPTLNEIETAKENLREEVTSDFGDVFANIKLAENEVVYTFDANGKQALRGSIERFVEEVNDAILSGRVPPKSKTPELVPRLGYHTTWAKERKQPTGDEIRGLVLMTQVPLLTYRIFKHGKRAARIIAWKRRIFVGNRRVVVGKREVVWATYCIVNLRQNKEFKKAAVLTEAVKTVRKLRGHRVASSSQRVASGSHRKASGSHRERRGASGSHRKAPGYQRVASSSHRERRVASSSQRVASGSHPKASGSHRERRGASGSHRKASGNQRVASSSHRERRVASRVNVEGNEN</sequence>
<dbReference type="HOGENOM" id="CLU_673203_0_0_1"/>
<proteinExistence type="predicted"/>
<evidence type="ECO:0000256" key="1">
    <source>
        <dbReference type="SAM" id="MobiDB-lite"/>
    </source>
</evidence>
<gene>
    <name evidence="2" type="ORF">NEMVEDRAFT_v1g205549</name>
</gene>
<dbReference type="InterPro" id="IPR011049">
    <property type="entry name" value="Serralysin-like_metalloprot_C"/>
</dbReference>
<name>A7S1Z4_NEMVE</name>
<dbReference type="Proteomes" id="UP000001593">
    <property type="component" value="Unassembled WGS sequence"/>
</dbReference>
<dbReference type="InParanoid" id="A7S1Z4"/>
<feature type="region of interest" description="Disordered" evidence="1">
    <location>
        <begin position="296"/>
        <end position="409"/>
    </location>
</feature>
<keyword evidence="3" id="KW-1185">Reference proteome</keyword>
<dbReference type="Gene3D" id="2.150.10.10">
    <property type="entry name" value="Serralysin-like metalloprotease, C-terminal"/>
    <property type="match status" value="1"/>
</dbReference>
<evidence type="ECO:0000313" key="3">
    <source>
        <dbReference type="Proteomes" id="UP000001593"/>
    </source>
</evidence>
<protein>
    <submittedName>
        <fullName evidence="2">Uncharacterized protein</fullName>
    </submittedName>
</protein>
<dbReference type="Pfam" id="PF13148">
    <property type="entry name" value="DUF3987"/>
    <property type="match status" value="1"/>
</dbReference>
<reference evidence="2 3" key="1">
    <citation type="journal article" date="2007" name="Science">
        <title>Sea anemone genome reveals ancestral eumetazoan gene repertoire and genomic organization.</title>
        <authorList>
            <person name="Putnam N.H."/>
            <person name="Srivastava M."/>
            <person name="Hellsten U."/>
            <person name="Dirks B."/>
            <person name="Chapman J."/>
            <person name="Salamov A."/>
            <person name="Terry A."/>
            <person name="Shapiro H."/>
            <person name="Lindquist E."/>
            <person name="Kapitonov V.V."/>
            <person name="Jurka J."/>
            <person name="Genikhovich G."/>
            <person name="Grigoriev I.V."/>
            <person name="Lucas S.M."/>
            <person name="Steele R.E."/>
            <person name="Finnerty J.R."/>
            <person name="Technau U."/>
            <person name="Martindale M.Q."/>
            <person name="Rokhsar D.S."/>
        </authorList>
    </citation>
    <scope>NUCLEOTIDE SEQUENCE [LARGE SCALE GENOMIC DNA]</scope>
    <source>
        <strain evidence="3">CH2 X CH6</strain>
    </source>
</reference>
<dbReference type="AlphaFoldDB" id="A7S1Z4"/>
<feature type="compositionally biased region" description="Basic residues" evidence="1">
    <location>
        <begin position="313"/>
        <end position="334"/>
    </location>
</feature>
<dbReference type="InterPro" id="IPR025048">
    <property type="entry name" value="DUF3987"/>
</dbReference>
<dbReference type="eggNOG" id="ENOG502STWQ">
    <property type="taxonomic scope" value="Eukaryota"/>
</dbReference>